<keyword evidence="11" id="KW-1185">Reference proteome</keyword>
<dbReference type="PANTHER" id="PTHR33778">
    <property type="entry name" value="PROTEIN MGTC"/>
    <property type="match status" value="1"/>
</dbReference>
<evidence type="ECO:0000256" key="5">
    <source>
        <dbReference type="ARBA" id="ARBA00022989"/>
    </source>
</evidence>
<sequence length="236" mass="25147">MLSGIAIRPFANVNLSEWTISGLRSSAAIGMPRGLSRHARANEAAIASQRQAHILLDHRRMLDSLDITQLQTIATAGGLGALLGIEREFARKPAGVRTHIFVCAGASMMMLLAQEAVNHFQALEPDSMLSADPIRVLQAIVVGISFLGAGTIVHQKGEQVEGLTTAASIFLTAGIGVATAVERTALATSVAIAAVFVLLVVGCVENRIAWWVSRRKKPNPPINHPDDPHDRCTPDV</sequence>
<proteinExistence type="inferred from homology"/>
<evidence type="ECO:0000256" key="8">
    <source>
        <dbReference type="SAM" id="Phobius"/>
    </source>
</evidence>
<dbReference type="PRINTS" id="PR01837">
    <property type="entry name" value="MGTCSAPBPROT"/>
</dbReference>
<feature type="domain" description="MgtC/SapB/SrpB/YhiD N-terminal" evidence="9">
    <location>
        <begin position="74"/>
        <end position="206"/>
    </location>
</feature>
<dbReference type="Proteomes" id="UP000011529">
    <property type="component" value="Unassembled WGS sequence"/>
</dbReference>
<dbReference type="GO" id="GO:0005886">
    <property type="term" value="C:plasma membrane"/>
    <property type="evidence" value="ECO:0007669"/>
    <property type="project" value="UniProtKB-SubCell"/>
</dbReference>
<comment type="subcellular location">
    <subcellularLocation>
        <location evidence="1">Cell membrane</location>
        <topology evidence="1">Multi-pass membrane protein</topology>
    </subcellularLocation>
</comment>
<feature type="transmembrane region" description="Helical" evidence="8">
    <location>
        <begin position="160"/>
        <end position="180"/>
    </location>
</feature>
<feature type="region of interest" description="Disordered" evidence="7">
    <location>
        <begin position="215"/>
        <end position="236"/>
    </location>
</feature>
<evidence type="ECO:0000256" key="2">
    <source>
        <dbReference type="ARBA" id="ARBA00009298"/>
    </source>
</evidence>
<dbReference type="PANTHER" id="PTHR33778:SF1">
    <property type="entry name" value="MAGNESIUM TRANSPORTER YHID-RELATED"/>
    <property type="match status" value="1"/>
</dbReference>
<dbReference type="Pfam" id="PF02308">
    <property type="entry name" value="MgtC"/>
    <property type="match status" value="1"/>
</dbReference>
<comment type="caution">
    <text evidence="10">The sequence shown here is derived from an EMBL/GenBank/DDBJ whole genome shotgun (WGS) entry which is preliminary data.</text>
</comment>
<feature type="transmembrane region" description="Helical" evidence="8">
    <location>
        <begin position="186"/>
        <end position="208"/>
    </location>
</feature>
<dbReference type="InterPro" id="IPR049177">
    <property type="entry name" value="MgtC_SapB_SrpB_YhiD_N"/>
</dbReference>
<keyword evidence="6 8" id="KW-0472">Membrane</keyword>
<evidence type="ECO:0000313" key="10">
    <source>
        <dbReference type="EMBL" id="EMB13770.1"/>
    </source>
</evidence>
<dbReference type="PATRIC" id="fig|1263867.3.peg.5807"/>
<evidence type="ECO:0000256" key="7">
    <source>
        <dbReference type="SAM" id="MobiDB-lite"/>
    </source>
</evidence>
<evidence type="ECO:0000256" key="6">
    <source>
        <dbReference type="ARBA" id="ARBA00023136"/>
    </source>
</evidence>
<feature type="transmembrane region" description="Helical" evidence="8">
    <location>
        <begin position="96"/>
        <end position="114"/>
    </location>
</feature>
<reference evidence="10" key="2">
    <citation type="journal article" date="2013" name="Mar. Genomics">
        <title>Expression of sulfatases in Rhodopirellula baltica and the diversity of sulfatases in the genus Rhodopirellula.</title>
        <authorList>
            <person name="Wegner C.E."/>
            <person name="Richter-Heitmann T."/>
            <person name="Klindworth A."/>
            <person name="Klockow C."/>
            <person name="Richter M."/>
            <person name="Achstetter T."/>
            <person name="Glockner F.O."/>
            <person name="Harder J."/>
        </authorList>
    </citation>
    <scope>NUCLEOTIDE SEQUENCE [LARGE SCALE GENOMIC DNA]</scope>
    <source>
        <strain evidence="10">6C</strain>
    </source>
</reference>
<name>M2AAZ2_9BACT</name>
<evidence type="ECO:0000256" key="4">
    <source>
        <dbReference type="ARBA" id="ARBA00022692"/>
    </source>
</evidence>
<reference evidence="10" key="1">
    <citation type="submission" date="2012-11" db="EMBL/GenBank/DDBJ databases">
        <title>Permanent draft genomes of Rhodopirellula europaea strain SH398 and 6C.</title>
        <authorList>
            <person name="Richter M."/>
            <person name="Richter-Heitmann T."/>
            <person name="Frank C."/>
            <person name="Harder J."/>
            <person name="Glockner F.O."/>
        </authorList>
    </citation>
    <scope>NUCLEOTIDE SEQUENCE</scope>
    <source>
        <strain evidence="10">6C</strain>
    </source>
</reference>
<protein>
    <submittedName>
        <fullName evidence="10">MgtC/SapB transporter</fullName>
    </submittedName>
</protein>
<evidence type="ECO:0000313" key="11">
    <source>
        <dbReference type="Proteomes" id="UP000011529"/>
    </source>
</evidence>
<accession>M2AAZ2</accession>
<organism evidence="10 11">
    <name type="scientific">Rhodopirellula europaea 6C</name>
    <dbReference type="NCBI Taxonomy" id="1263867"/>
    <lineage>
        <taxon>Bacteria</taxon>
        <taxon>Pseudomonadati</taxon>
        <taxon>Planctomycetota</taxon>
        <taxon>Planctomycetia</taxon>
        <taxon>Pirellulales</taxon>
        <taxon>Pirellulaceae</taxon>
        <taxon>Rhodopirellula</taxon>
    </lineage>
</organism>
<gene>
    <name evidence="10" type="ORF">RE6C_05423</name>
</gene>
<keyword evidence="5 8" id="KW-1133">Transmembrane helix</keyword>
<keyword evidence="3" id="KW-1003">Cell membrane</keyword>
<feature type="transmembrane region" description="Helical" evidence="8">
    <location>
        <begin position="134"/>
        <end position="153"/>
    </location>
</feature>
<evidence type="ECO:0000256" key="3">
    <source>
        <dbReference type="ARBA" id="ARBA00022475"/>
    </source>
</evidence>
<feature type="compositionally biased region" description="Basic and acidic residues" evidence="7">
    <location>
        <begin position="224"/>
        <end position="236"/>
    </location>
</feature>
<evidence type="ECO:0000256" key="1">
    <source>
        <dbReference type="ARBA" id="ARBA00004651"/>
    </source>
</evidence>
<evidence type="ECO:0000259" key="9">
    <source>
        <dbReference type="Pfam" id="PF02308"/>
    </source>
</evidence>
<dbReference type="EMBL" id="ANMO01000246">
    <property type="protein sequence ID" value="EMB13770.1"/>
    <property type="molecule type" value="Genomic_DNA"/>
</dbReference>
<comment type="similarity">
    <text evidence="2">Belongs to the MgtC/SapB family.</text>
</comment>
<dbReference type="InterPro" id="IPR003416">
    <property type="entry name" value="MgtC/SapB/SrpB/YhiD_fam"/>
</dbReference>
<keyword evidence="4 8" id="KW-0812">Transmembrane</keyword>
<dbReference type="AlphaFoldDB" id="M2AAZ2"/>